<accession>A0ABW1P7N4</accession>
<proteinExistence type="predicted"/>
<protein>
    <submittedName>
        <fullName evidence="1">Uncharacterized protein</fullName>
    </submittedName>
</protein>
<name>A0ABW1P7N4_9PSEU</name>
<evidence type="ECO:0000313" key="1">
    <source>
        <dbReference type="EMBL" id="MFC6091324.1"/>
    </source>
</evidence>
<dbReference type="Proteomes" id="UP001596220">
    <property type="component" value="Unassembled WGS sequence"/>
</dbReference>
<sequence>MATTPCPDPGAIVTYLNPDVLHPSVYVRGVVVGPHVVDPRTSHTWVPVMLPDGATSVLDTAHIIEVLPTDLPGPEGEPAG</sequence>
<dbReference type="RefSeq" id="WP_380637524.1">
    <property type="nucleotide sequence ID" value="NZ_JBHSQO010000017.1"/>
</dbReference>
<reference evidence="2" key="1">
    <citation type="journal article" date="2019" name="Int. J. Syst. Evol. Microbiol.">
        <title>The Global Catalogue of Microorganisms (GCM) 10K type strain sequencing project: providing services to taxonomists for standard genome sequencing and annotation.</title>
        <authorList>
            <consortium name="The Broad Institute Genomics Platform"/>
            <consortium name="The Broad Institute Genome Sequencing Center for Infectious Disease"/>
            <person name="Wu L."/>
            <person name="Ma J."/>
        </authorList>
    </citation>
    <scope>NUCLEOTIDE SEQUENCE [LARGE SCALE GENOMIC DNA]</scope>
    <source>
        <strain evidence="2">CGMCC 4.7246</strain>
    </source>
</reference>
<keyword evidence="2" id="KW-1185">Reference proteome</keyword>
<gene>
    <name evidence="1" type="ORF">ACFP3R_18770</name>
</gene>
<comment type="caution">
    <text evidence="1">The sequence shown here is derived from an EMBL/GenBank/DDBJ whole genome shotgun (WGS) entry which is preliminary data.</text>
</comment>
<organism evidence="1 2">
    <name type="scientific">Saccharothrix lopnurensis</name>
    <dbReference type="NCBI Taxonomy" id="1670621"/>
    <lineage>
        <taxon>Bacteria</taxon>
        <taxon>Bacillati</taxon>
        <taxon>Actinomycetota</taxon>
        <taxon>Actinomycetes</taxon>
        <taxon>Pseudonocardiales</taxon>
        <taxon>Pseudonocardiaceae</taxon>
        <taxon>Saccharothrix</taxon>
    </lineage>
</organism>
<evidence type="ECO:0000313" key="2">
    <source>
        <dbReference type="Proteomes" id="UP001596220"/>
    </source>
</evidence>
<dbReference type="EMBL" id="JBHSQO010000017">
    <property type="protein sequence ID" value="MFC6091324.1"/>
    <property type="molecule type" value="Genomic_DNA"/>
</dbReference>